<organism evidence="1">
    <name type="scientific">Leptospira borgpetersenii serovar Ballum</name>
    <dbReference type="NCBI Taxonomy" id="280505"/>
    <lineage>
        <taxon>Bacteria</taxon>
        <taxon>Pseudomonadati</taxon>
        <taxon>Spirochaetota</taxon>
        <taxon>Spirochaetia</taxon>
        <taxon>Leptospirales</taxon>
        <taxon>Leptospiraceae</taxon>
        <taxon>Leptospira</taxon>
    </lineage>
</organism>
<dbReference type="AlphaFoldDB" id="A0A0S2IQ20"/>
<proteinExistence type="predicted"/>
<name>A0A0S2IQ20_LEPBO</name>
<evidence type="ECO:0000313" key="2">
    <source>
        <dbReference type="Proteomes" id="UP000058857"/>
    </source>
</evidence>
<reference evidence="1 2" key="1">
    <citation type="journal article" date="2015" name="PLoS Negl. Trop. Dis.">
        <title>Distribution of Plasmids in Distinct Leptospira Pathogenic Species.</title>
        <authorList>
            <person name="Wang Y."/>
            <person name="Zhuang X."/>
            <person name="Zhong Y."/>
            <person name="Zhang C."/>
            <person name="Zhang Y."/>
            <person name="Zeng L."/>
            <person name="Zhu Y."/>
            <person name="He P."/>
            <person name="Dong K."/>
            <person name="Pal U."/>
            <person name="Guo X."/>
            <person name="Qin J."/>
        </authorList>
    </citation>
    <scope>NUCLEOTIDE SEQUENCE [LARGE SCALE GENOMIC DNA]</scope>
    <source>
        <strain evidence="1 2">56604</strain>
    </source>
</reference>
<dbReference type="EMBL" id="CP012029">
    <property type="protein sequence ID" value="ALO25771.1"/>
    <property type="molecule type" value="Genomic_DNA"/>
</dbReference>
<evidence type="ECO:0000313" key="1">
    <source>
        <dbReference type="EMBL" id="ALO25771.1"/>
    </source>
</evidence>
<dbReference type="Proteomes" id="UP000058857">
    <property type="component" value="Chromosome 1"/>
</dbReference>
<dbReference type="PATRIC" id="fig|280505.15.peg.1447"/>
<sequence length="37" mass="4392">MKPNIVCKEKWRILKQLMIASFIRDRISVCLQSLDSK</sequence>
<accession>A0A0S2IQ20</accession>
<gene>
    <name evidence="1" type="ORF">LBBP_01482</name>
</gene>
<protein>
    <submittedName>
        <fullName evidence="1">Uncharacterized protein</fullName>
    </submittedName>
</protein>